<reference evidence="11 12" key="1">
    <citation type="submission" date="2019-08" db="EMBL/GenBank/DDBJ databases">
        <title>Complete genome sequence of Candidatus Uab amorphum.</title>
        <authorList>
            <person name="Shiratori T."/>
            <person name="Suzuki S."/>
            <person name="Kakizawa Y."/>
            <person name="Ishida K."/>
        </authorList>
    </citation>
    <scope>NUCLEOTIDE SEQUENCE [LARGE SCALE GENOMIC DNA]</scope>
    <source>
        <strain evidence="11 12">SRT547</strain>
    </source>
</reference>
<dbReference type="EMBL" id="AP019860">
    <property type="protein sequence ID" value="BBM84331.1"/>
    <property type="molecule type" value="Genomic_DNA"/>
</dbReference>
<gene>
    <name evidence="11" type="ORF">UABAM_02690</name>
</gene>
<keyword evidence="9" id="KW-0472">Membrane</keyword>
<dbReference type="InterPro" id="IPR011009">
    <property type="entry name" value="Kinase-like_dom_sf"/>
</dbReference>
<dbReference type="SUPFAM" id="SSF56112">
    <property type="entry name" value="Protein kinase-like (PK-like)"/>
    <property type="match status" value="1"/>
</dbReference>
<dbReference type="KEGG" id="uam:UABAM_02690"/>
<dbReference type="Gene3D" id="1.25.10.10">
    <property type="entry name" value="Leucine-rich Repeat Variant"/>
    <property type="match status" value="1"/>
</dbReference>
<protein>
    <recommendedName>
        <fullName evidence="1">non-specific serine/threonine protein kinase</fullName>
        <ecNumber evidence="1">2.7.11.1</ecNumber>
    </recommendedName>
</protein>
<dbReference type="PANTHER" id="PTHR43289:SF6">
    <property type="entry name" value="SERINE_THREONINE-PROTEIN KINASE NEKL-3"/>
    <property type="match status" value="1"/>
</dbReference>
<keyword evidence="7" id="KW-0802">TPR repeat</keyword>
<dbReference type="CDD" id="cd14014">
    <property type="entry name" value="STKc_PknB_like"/>
    <property type="match status" value="1"/>
</dbReference>
<keyword evidence="5 11" id="KW-0418">Kinase</keyword>
<dbReference type="Pfam" id="PF13414">
    <property type="entry name" value="TPR_11"/>
    <property type="match status" value="1"/>
</dbReference>
<dbReference type="Gene3D" id="3.30.200.20">
    <property type="entry name" value="Phosphorylase Kinase, domain 1"/>
    <property type="match status" value="1"/>
</dbReference>
<keyword evidence="4 8" id="KW-0547">Nucleotide-binding</keyword>
<dbReference type="InterPro" id="IPR000719">
    <property type="entry name" value="Prot_kinase_dom"/>
</dbReference>
<keyword evidence="9" id="KW-0812">Transmembrane</keyword>
<feature type="binding site" evidence="8">
    <location>
        <position position="117"/>
    </location>
    <ligand>
        <name>ATP</name>
        <dbReference type="ChEBI" id="CHEBI:30616"/>
    </ligand>
</feature>
<dbReference type="PROSITE" id="PS50011">
    <property type="entry name" value="PROTEIN_KINASE_DOM"/>
    <property type="match status" value="1"/>
</dbReference>
<evidence type="ECO:0000259" key="10">
    <source>
        <dbReference type="PROSITE" id="PS50011"/>
    </source>
</evidence>
<dbReference type="OrthoDB" id="916447at2"/>
<organism evidence="11 12">
    <name type="scientific">Uabimicrobium amorphum</name>
    <dbReference type="NCBI Taxonomy" id="2596890"/>
    <lineage>
        <taxon>Bacteria</taxon>
        <taxon>Pseudomonadati</taxon>
        <taxon>Planctomycetota</taxon>
        <taxon>Candidatus Uabimicrobiia</taxon>
        <taxon>Candidatus Uabimicrobiales</taxon>
        <taxon>Candidatus Uabimicrobiaceae</taxon>
        <taxon>Candidatus Uabimicrobium</taxon>
    </lineage>
</organism>
<dbReference type="Gene3D" id="1.10.510.10">
    <property type="entry name" value="Transferase(Phosphotransferase) domain 1"/>
    <property type="match status" value="1"/>
</dbReference>
<dbReference type="InterPro" id="IPR016024">
    <property type="entry name" value="ARM-type_fold"/>
</dbReference>
<dbReference type="SMART" id="SM00028">
    <property type="entry name" value="TPR"/>
    <property type="match status" value="7"/>
</dbReference>
<dbReference type="RefSeq" id="WP_151968491.1">
    <property type="nucleotide sequence ID" value="NZ_AP019860.1"/>
</dbReference>
<dbReference type="Proteomes" id="UP000326354">
    <property type="component" value="Chromosome"/>
</dbReference>
<dbReference type="SUPFAM" id="SSF48371">
    <property type="entry name" value="ARM repeat"/>
    <property type="match status" value="1"/>
</dbReference>
<dbReference type="PROSITE" id="PS50005">
    <property type="entry name" value="TPR"/>
    <property type="match status" value="1"/>
</dbReference>
<dbReference type="InterPro" id="IPR011990">
    <property type="entry name" value="TPR-like_helical_dom_sf"/>
</dbReference>
<evidence type="ECO:0000256" key="8">
    <source>
        <dbReference type="PROSITE-ProRule" id="PRU10141"/>
    </source>
</evidence>
<evidence type="ECO:0000256" key="2">
    <source>
        <dbReference type="ARBA" id="ARBA00022527"/>
    </source>
</evidence>
<keyword evidence="9" id="KW-1133">Transmembrane helix</keyword>
<keyword evidence="6 8" id="KW-0067">ATP-binding</keyword>
<dbReference type="SUPFAM" id="SSF160246">
    <property type="entry name" value="EspE N-terminal domain-like"/>
    <property type="match status" value="1"/>
</dbReference>
<dbReference type="Pfam" id="PF00069">
    <property type="entry name" value="Pkinase"/>
    <property type="match status" value="1"/>
</dbReference>
<dbReference type="PANTHER" id="PTHR43289">
    <property type="entry name" value="MITOGEN-ACTIVATED PROTEIN KINASE KINASE KINASE 20-RELATED"/>
    <property type="match status" value="1"/>
</dbReference>
<sequence>MNEETLMQTTTYNKKLAQTIRQQGIINEQMLSSFLNKCNQTGINLGQALVQQKVISAHNLVEVIRAMNTNAAVSNKQQVITTKKFGKYNIIKELGRGGMGVVYLVEQPDIKRTLVLKTLLPTVGSDIVQVKRFYKEAETVSTLHHPNIIPIYEFGQENNMPYFTMQFIDGTDFQHFIDQENFDMNVCLQIIEKISRALHYAHEKGVVHRDIKPANIMLDKNFEPYLADFGLAKHQNKKSSLTQTGAVIGTPFYLSPEQVKGSRRAIDHRTDIYSMGIILYKVLSGEFPFTAGELPSLYRKILRDLPTPPKKLNPSISSNLNYICLKAIAKNSDERYQTAHAFAEALKNFRAKKAMKNEERLKISWRYWWAQYNKLISRIAVVSISVIIALSIWAYSSHSYHSLLQKHQQVYYDVLDFIQQNQYQKAIARVQPLSSEKSAFVLAAKAHIQYEWFNNKTTAQKFFEQALQLSENNTEILYAYSRFLFTTKKYLAVLPHLNKAIDLNKQNSEYYRLRAKVYQKLRKDAFFARDIALATKIENANIKQGLQKLRQHKQQQNWTGALVVLNGIISRYPHCETAYRERAQIYQIREQMTSAVNDITHAISLNPSLENYALQAQWLFDLGQKEDALRSYKYLLEKKQQADIYQKVLQLQVETAKFQQAISLYKSMPQDYKNNETKQSVAQAYFYKKDYAAALQALPSESSPHINYYRGISLFHLKKYRQATAILKQLLKSAQKNLTLDQQVDIFYFSAKILYNRKKFTAARNYLLKAIKVKPTDPNIHFLLAEVYQKLKNYEQALKYYSVCIDLQPWKIEFYMKRGLVYRALQKWSRANYDFLKCIELKSTNIDLISHIYECAYTEKDPFKKFTMQNTLKGKLLNIYNRINLNLFEQEKNQLATDFLNATLPAQQKFDDAKLKLAESFVQTITKNASSDVMQIASNGLQGLYGLVEVQQLVLRYAQNERFGKKTRLYLQQIYEKLRERYFADKEVEIKQKIVRYFIAQDSAALLELYKSRDYAIDVLKYLLHNEDKNILVRFYAAETLVSLKLREAVRILQEGVNSSTMSAALICKVILAKSELAASPNISYQDLKNMPSFLVIKCIEHTPLSESTLDKLLKNSDVKISLHAAQKLWNSGNQTPLPILKEYIQSPQKKVQRFALDVFWNLKNHSTKWQREIVKKYLPQLFAFSDHKDPVLRKLAVAKMADISSDQIVDKVRTKLRDKNKDVRAQAISTLAKRGDIMTILQITENPDEEIAMRLAPFSYFETAQNATKVPIFKVLSFATKMLKDPDPRIRFIIITYLMRANDGKSAPYTISQVNLKNDDDRLAAAFGMAQSGMRMMPYLQKYIKEDSREDIRVVAAASAINVFLLDKKPQLKKLQELHQQIKTYNTRIQEGAAFGYSYRLYQDYYHTSELKSSIFHEVNNEFYDTYLHNLETQISTAKASTRDIFLLCVRKATELSSSNRCLLERAVVEYICKRFAESRRTLLSIKGMDDNPSYLYWKAKIHLHGGELKEAKQAVAQAQENRPWTKRYLILHARIEKALGNQKACDELMDRATLLR</sequence>
<dbReference type="GO" id="GO:0004674">
    <property type="term" value="F:protein serine/threonine kinase activity"/>
    <property type="evidence" value="ECO:0007669"/>
    <property type="project" value="UniProtKB-KW"/>
</dbReference>
<dbReference type="Gene3D" id="1.25.40.10">
    <property type="entry name" value="Tetratricopeptide repeat domain"/>
    <property type="match status" value="4"/>
</dbReference>
<dbReference type="SUPFAM" id="SSF48452">
    <property type="entry name" value="TPR-like"/>
    <property type="match status" value="2"/>
</dbReference>
<dbReference type="PROSITE" id="PS00108">
    <property type="entry name" value="PROTEIN_KINASE_ST"/>
    <property type="match status" value="1"/>
</dbReference>
<evidence type="ECO:0000256" key="5">
    <source>
        <dbReference type="ARBA" id="ARBA00022777"/>
    </source>
</evidence>
<dbReference type="InterPro" id="IPR037257">
    <property type="entry name" value="T2SS_E_N_sf"/>
</dbReference>
<evidence type="ECO:0000256" key="3">
    <source>
        <dbReference type="ARBA" id="ARBA00022679"/>
    </source>
</evidence>
<evidence type="ECO:0000256" key="1">
    <source>
        <dbReference type="ARBA" id="ARBA00012513"/>
    </source>
</evidence>
<dbReference type="SMART" id="SM00220">
    <property type="entry name" value="S_TKc"/>
    <property type="match status" value="1"/>
</dbReference>
<dbReference type="InterPro" id="IPR017441">
    <property type="entry name" value="Protein_kinase_ATP_BS"/>
</dbReference>
<evidence type="ECO:0000256" key="4">
    <source>
        <dbReference type="ARBA" id="ARBA00022741"/>
    </source>
</evidence>
<accession>A0A5S9F3J7</accession>
<evidence type="ECO:0000256" key="6">
    <source>
        <dbReference type="ARBA" id="ARBA00022840"/>
    </source>
</evidence>
<keyword evidence="2" id="KW-0723">Serine/threonine-protein kinase</keyword>
<dbReference type="PROSITE" id="PS00107">
    <property type="entry name" value="PROTEIN_KINASE_ATP"/>
    <property type="match status" value="1"/>
</dbReference>
<dbReference type="InterPro" id="IPR011989">
    <property type="entry name" value="ARM-like"/>
</dbReference>
<dbReference type="InterPro" id="IPR019734">
    <property type="entry name" value="TPR_rpt"/>
</dbReference>
<keyword evidence="12" id="KW-1185">Reference proteome</keyword>
<feature type="repeat" description="TPR" evidence="7">
    <location>
        <begin position="778"/>
        <end position="811"/>
    </location>
</feature>
<dbReference type="FunFam" id="1.10.510.10:FF:000021">
    <property type="entry name" value="Serine/threonine protein kinase"/>
    <property type="match status" value="1"/>
</dbReference>
<evidence type="ECO:0000256" key="7">
    <source>
        <dbReference type="PROSITE-ProRule" id="PRU00339"/>
    </source>
</evidence>
<dbReference type="GO" id="GO:0005524">
    <property type="term" value="F:ATP binding"/>
    <property type="evidence" value="ECO:0007669"/>
    <property type="project" value="UniProtKB-UniRule"/>
</dbReference>
<feature type="transmembrane region" description="Helical" evidence="9">
    <location>
        <begin position="375"/>
        <end position="395"/>
    </location>
</feature>
<evidence type="ECO:0000313" key="11">
    <source>
        <dbReference type="EMBL" id="BBM84331.1"/>
    </source>
</evidence>
<name>A0A5S9F3J7_UABAM</name>
<dbReference type="EC" id="2.7.11.1" evidence="1"/>
<feature type="domain" description="Protein kinase" evidence="10">
    <location>
        <begin position="88"/>
        <end position="349"/>
    </location>
</feature>
<dbReference type="InterPro" id="IPR008271">
    <property type="entry name" value="Ser/Thr_kinase_AS"/>
</dbReference>
<keyword evidence="3" id="KW-0808">Transferase</keyword>
<evidence type="ECO:0000256" key="9">
    <source>
        <dbReference type="SAM" id="Phobius"/>
    </source>
</evidence>
<proteinExistence type="predicted"/>
<evidence type="ECO:0000313" key="12">
    <source>
        <dbReference type="Proteomes" id="UP000326354"/>
    </source>
</evidence>